<sequence>MESGIEGGHGVADPTTALTFRPDAPHPDHHHRESRSLVGGGTIHHYWTTPIAIRVLQFVDNDDNDDNDDDHSYDDDYDYDYDYDPMTRA</sequence>
<evidence type="ECO:0000313" key="3">
    <source>
        <dbReference type="Proteomes" id="UP001607303"/>
    </source>
</evidence>
<protein>
    <submittedName>
        <fullName evidence="2">Uncharacterized protein</fullName>
    </submittedName>
</protein>
<dbReference type="EMBL" id="JAYRBN010000031">
    <property type="protein sequence ID" value="KAL2748498.1"/>
    <property type="molecule type" value="Genomic_DNA"/>
</dbReference>
<organism evidence="2 3">
    <name type="scientific">Vespula maculifrons</name>
    <name type="common">Eastern yellow jacket</name>
    <name type="synonym">Wasp</name>
    <dbReference type="NCBI Taxonomy" id="7453"/>
    <lineage>
        <taxon>Eukaryota</taxon>
        <taxon>Metazoa</taxon>
        <taxon>Ecdysozoa</taxon>
        <taxon>Arthropoda</taxon>
        <taxon>Hexapoda</taxon>
        <taxon>Insecta</taxon>
        <taxon>Pterygota</taxon>
        <taxon>Neoptera</taxon>
        <taxon>Endopterygota</taxon>
        <taxon>Hymenoptera</taxon>
        <taxon>Apocrita</taxon>
        <taxon>Aculeata</taxon>
        <taxon>Vespoidea</taxon>
        <taxon>Vespidae</taxon>
        <taxon>Vespinae</taxon>
        <taxon>Vespula</taxon>
    </lineage>
</organism>
<dbReference type="Proteomes" id="UP001607303">
    <property type="component" value="Unassembled WGS sequence"/>
</dbReference>
<feature type="compositionally biased region" description="Basic and acidic residues" evidence="1">
    <location>
        <begin position="23"/>
        <end position="35"/>
    </location>
</feature>
<feature type="compositionally biased region" description="Gly residues" evidence="1">
    <location>
        <begin position="1"/>
        <end position="10"/>
    </location>
</feature>
<accession>A0ABD2CTN8</accession>
<dbReference type="AlphaFoldDB" id="A0ABD2CTN8"/>
<proteinExistence type="predicted"/>
<name>A0ABD2CTN8_VESMC</name>
<evidence type="ECO:0000256" key="1">
    <source>
        <dbReference type="SAM" id="MobiDB-lite"/>
    </source>
</evidence>
<feature type="non-terminal residue" evidence="2">
    <location>
        <position position="89"/>
    </location>
</feature>
<feature type="compositionally biased region" description="Acidic residues" evidence="1">
    <location>
        <begin position="60"/>
        <end position="83"/>
    </location>
</feature>
<comment type="caution">
    <text evidence="2">The sequence shown here is derived from an EMBL/GenBank/DDBJ whole genome shotgun (WGS) entry which is preliminary data.</text>
</comment>
<keyword evidence="3" id="KW-1185">Reference proteome</keyword>
<feature type="region of interest" description="Disordered" evidence="1">
    <location>
        <begin position="1"/>
        <end position="37"/>
    </location>
</feature>
<reference evidence="2 3" key="1">
    <citation type="journal article" date="2024" name="Ann. Entomol. Soc. Am.">
        <title>Genomic analyses of the southern and eastern yellowjacket wasps (Hymenoptera: Vespidae) reveal evolutionary signatures of social life.</title>
        <authorList>
            <person name="Catto M.A."/>
            <person name="Caine P.B."/>
            <person name="Orr S.E."/>
            <person name="Hunt B.G."/>
            <person name="Goodisman M.A.D."/>
        </authorList>
    </citation>
    <scope>NUCLEOTIDE SEQUENCE [LARGE SCALE GENOMIC DNA]</scope>
    <source>
        <strain evidence="2">232</strain>
        <tissue evidence="2">Head and thorax</tissue>
    </source>
</reference>
<gene>
    <name evidence="2" type="ORF">V1477_003141</name>
</gene>
<feature type="region of interest" description="Disordered" evidence="1">
    <location>
        <begin position="60"/>
        <end position="89"/>
    </location>
</feature>
<evidence type="ECO:0000313" key="2">
    <source>
        <dbReference type="EMBL" id="KAL2748498.1"/>
    </source>
</evidence>